<feature type="domain" description="Enolase C-terminal" evidence="1">
    <location>
        <begin position="26"/>
        <end position="180"/>
    </location>
</feature>
<dbReference type="Pfam" id="PF13378">
    <property type="entry name" value="MR_MLE_C"/>
    <property type="match status" value="1"/>
</dbReference>
<dbReference type="SFLD" id="SFLDS00001">
    <property type="entry name" value="Enolase"/>
    <property type="match status" value="1"/>
</dbReference>
<organism evidence="2 3">
    <name type="scientific">Handelsmanbacteria sp. (strain RIFCSPLOWO2_12_FULL_64_10)</name>
    <dbReference type="NCBI Taxonomy" id="1817868"/>
    <lineage>
        <taxon>Bacteria</taxon>
        <taxon>Candidatus Handelsmaniibacteriota</taxon>
    </lineage>
</organism>
<dbReference type="SUPFAM" id="SSF51604">
    <property type="entry name" value="Enolase C-terminal domain-like"/>
    <property type="match status" value="1"/>
</dbReference>
<dbReference type="Gene3D" id="3.30.390.10">
    <property type="entry name" value="Enolase-like, N-terminal domain"/>
    <property type="match status" value="1"/>
</dbReference>
<dbReference type="InterPro" id="IPR036849">
    <property type="entry name" value="Enolase-like_C_sf"/>
</dbReference>
<dbReference type="PANTHER" id="PTHR48080">
    <property type="entry name" value="D-GALACTONATE DEHYDRATASE-RELATED"/>
    <property type="match status" value="1"/>
</dbReference>
<comment type="caution">
    <text evidence="2">The sequence shown here is derived from an EMBL/GenBank/DDBJ whole genome shotgun (WGS) entry which is preliminary data.</text>
</comment>
<dbReference type="InterPro" id="IPR029065">
    <property type="entry name" value="Enolase_C-like"/>
</dbReference>
<gene>
    <name evidence="2" type="ORF">A3F84_02890</name>
</gene>
<reference evidence="2 3" key="1">
    <citation type="journal article" date="2016" name="Nat. Commun.">
        <title>Thousands of microbial genomes shed light on interconnected biogeochemical processes in an aquifer system.</title>
        <authorList>
            <person name="Anantharaman K."/>
            <person name="Brown C.T."/>
            <person name="Hug L.A."/>
            <person name="Sharon I."/>
            <person name="Castelle C.J."/>
            <person name="Probst A.J."/>
            <person name="Thomas B.C."/>
            <person name="Singh A."/>
            <person name="Wilkins M.J."/>
            <person name="Karaoz U."/>
            <person name="Brodie E.L."/>
            <person name="Williams K.H."/>
            <person name="Hubbard S.S."/>
            <person name="Banfield J.F."/>
        </authorList>
    </citation>
    <scope>NUCLEOTIDE SEQUENCE [LARGE SCALE GENOMIC DNA]</scope>
    <source>
        <strain evidence="3">RIFCSPLOWO2_12_FULL_64_10</strain>
    </source>
</reference>
<dbReference type="Proteomes" id="UP000178606">
    <property type="component" value="Unassembled WGS sequence"/>
</dbReference>
<sequence length="216" mass="23694">MRITEIKTFLVDASRPSGAWRSGRNWLGQELEPYDILFYEDPVPPENVDALAKVAEKVNVPIAVGERHATIYGFREVIERGIADVIQPDMGRAGGLMQVKKVCGMAEAHYATVAPHDGSNGPIAEAAAVHLMATIPNFLILEHLAHDVPWRYEVATPLGVKEGHIEVPRGPGLGVDIDEKVAAAHPSQGNVTQPSEEALRATYYETRARRGRLFRT</sequence>
<protein>
    <recommendedName>
        <fullName evidence="1">Enolase C-terminal domain-containing protein</fullName>
    </recommendedName>
</protein>
<evidence type="ECO:0000313" key="2">
    <source>
        <dbReference type="EMBL" id="OGG51258.1"/>
    </source>
</evidence>
<evidence type="ECO:0000313" key="3">
    <source>
        <dbReference type="Proteomes" id="UP000178606"/>
    </source>
</evidence>
<dbReference type="EMBL" id="MFKF01000189">
    <property type="protein sequence ID" value="OGG51258.1"/>
    <property type="molecule type" value="Genomic_DNA"/>
</dbReference>
<name>A0A1F6CQ18_HANXR</name>
<dbReference type="AlphaFoldDB" id="A0A1F6CQ18"/>
<dbReference type="InterPro" id="IPR029017">
    <property type="entry name" value="Enolase-like_N"/>
</dbReference>
<dbReference type="Gene3D" id="3.20.20.120">
    <property type="entry name" value="Enolase-like C-terminal domain"/>
    <property type="match status" value="1"/>
</dbReference>
<dbReference type="PANTHER" id="PTHR48080:SF2">
    <property type="entry name" value="D-GALACTONATE DEHYDRATASE"/>
    <property type="match status" value="1"/>
</dbReference>
<dbReference type="InterPro" id="IPR034593">
    <property type="entry name" value="DgoD-like"/>
</dbReference>
<proteinExistence type="predicted"/>
<accession>A0A1F6CQ18</accession>
<evidence type="ECO:0000259" key="1">
    <source>
        <dbReference type="Pfam" id="PF13378"/>
    </source>
</evidence>